<dbReference type="RefSeq" id="WP_182839263.1">
    <property type="nucleotide sequence ID" value="NZ_BAAABQ010000022.1"/>
</dbReference>
<protein>
    <submittedName>
        <fullName evidence="1">Uncharacterized protein</fullName>
    </submittedName>
</protein>
<evidence type="ECO:0000313" key="2">
    <source>
        <dbReference type="Proteomes" id="UP000517916"/>
    </source>
</evidence>
<dbReference type="EMBL" id="JACJID010000005">
    <property type="protein sequence ID" value="MBA8929209.1"/>
    <property type="molecule type" value="Genomic_DNA"/>
</dbReference>
<sequence>MSRPAGNTAAGNTAAVHKNANALPTRAVPAIELPAPADQLAAQAVERLGWKGVVLPQLTLLGRKVVVVAELLPDAHAERLCFGCGPVVDRTTVATWVWPELAGRVPPPAIRIVGVVAVAKHWRTGLASAVPFALHGDAAVVLPSSVALTDDYLTNCLPRARRYGVSVVTADPDGSVSLDLAGPQEHLPAEQTAVSRWVNEVVYEQVLATAS</sequence>
<gene>
    <name evidence="1" type="ORF">BC739_006427</name>
</gene>
<accession>A0ABR6BQL5</accession>
<name>A0ABR6BQL5_9PSEU</name>
<keyword evidence="2" id="KW-1185">Reference proteome</keyword>
<evidence type="ECO:0000313" key="1">
    <source>
        <dbReference type="EMBL" id="MBA8929209.1"/>
    </source>
</evidence>
<proteinExistence type="predicted"/>
<comment type="caution">
    <text evidence="1">The sequence shown here is derived from an EMBL/GenBank/DDBJ whole genome shotgun (WGS) entry which is preliminary data.</text>
</comment>
<reference evidence="1 2" key="1">
    <citation type="submission" date="2020-08" db="EMBL/GenBank/DDBJ databases">
        <title>Genomic Encyclopedia of Archaeal and Bacterial Type Strains, Phase II (KMG-II): from individual species to whole genera.</title>
        <authorList>
            <person name="Goeker M."/>
        </authorList>
    </citation>
    <scope>NUCLEOTIDE SEQUENCE [LARGE SCALE GENOMIC DNA]</scope>
    <source>
        <strain evidence="1 2">DSM 43850</strain>
    </source>
</reference>
<dbReference type="Proteomes" id="UP000517916">
    <property type="component" value="Unassembled WGS sequence"/>
</dbReference>
<organism evidence="1 2">
    <name type="scientific">Kutzneria viridogrisea</name>
    <dbReference type="NCBI Taxonomy" id="47990"/>
    <lineage>
        <taxon>Bacteria</taxon>
        <taxon>Bacillati</taxon>
        <taxon>Actinomycetota</taxon>
        <taxon>Actinomycetes</taxon>
        <taxon>Pseudonocardiales</taxon>
        <taxon>Pseudonocardiaceae</taxon>
        <taxon>Kutzneria</taxon>
    </lineage>
</organism>